<feature type="transmembrane region" description="Helical" evidence="3">
    <location>
        <begin position="12"/>
        <end position="34"/>
    </location>
</feature>
<evidence type="ECO:0000256" key="1">
    <source>
        <dbReference type="ARBA" id="ARBA00001946"/>
    </source>
</evidence>
<evidence type="ECO:0008006" key="8">
    <source>
        <dbReference type="Google" id="ProtNLM"/>
    </source>
</evidence>
<evidence type="ECO:0000256" key="3">
    <source>
        <dbReference type="SAM" id="Phobius"/>
    </source>
</evidence>
<feature type="transmembrane region" description="Helical" evidence="3">
    <location>
        <begin position="81"/>
        <end position="102"/>
    </location>
</feature>
<reference evidence="6 7" key="1">
    <citation type="submission" date="2013-09" db="EMBL/GenBank/DDBJ databases">
        <title>Whole genome shotgun sequence of Vibrio azureus NBRC 104587.</title>
        <authorList>
            <person name="Isaki S."/>
            <person name="Hosoyama A."/>
            <person name="Numata M."/>
            <person name="Hashimoto M."/>
            <person name="Hosoyama Y."/>
            <person name="Tsuchikane K."/>
            <person name="Noguchi M."/>
            <person name="Hirakata S."/>
            <person name="Ichikawa N."/>
            <person name="Ohji S."/>
            <person name="Yamazoe A."/>
            <person name="Fujita N."/>
        </authorList>
    </citation>
    <scope>NUCLEOTIDE SEQUENCE [LARGE SCALE GENOMIC DNA]</scope>
    <source>
        <strain evidence="6 7">NBRC 104587</strain>
    </source>
</reference>
<dbReference type="GO" id="GO:0003824">
    <property type="term" value="F:catalytic activity"/>
    <property type="evidence" value="ECO:0007669"/>
    <property type="project" value="UniProtKB-ARBA"/>
</dbReference>
<dbReference type="RefSeq" id="WP_021710412.1">
    <property type="nucleotide sequence ID" value="NZ_BAOB01000086.1"/>
</dbReference>
<feature type="domain" description="EAL" evidence="4">
    <location>
        <begin position="522"/>
        <end position="775"/>
    </location>
</feature>
<dbReference type="Gene3D" id="3.30.70.270">
    <property type="match status" value="1"/>
</dbReference>
<dbReference type="AlphaFoldDB" id="U3ASD2"/>
<evidence type="ECO:0000259" key="5">
    <source>
        <dbReference type="PROSITE" id="PS50887"/>
    </source>
</evidence>
<gene>
    <name evidence="6" type="ORF">VAZ01S_049_00310</name>
</gene>
<keyword evidence="7" id="KW-1185">Reference proteome</keyword>
<feature type="domain" description="GGDEF" evidence="5">
    <location>
        <begin position="380"/>
        <end position="513"/>
    </location>
</feature>
<keyword evidence="2" id="KW-0175">Coiled coil</keyword>
<dbReference type="InterPro" id="IPR000160">
    <property type="entry name" value="GGDEF_dom"/>
</dbReference>
<dbReference type="InterPro" id="IPR035919">
    <property type="entry name" value="EAL_sf"/>
</dbReference>
<evidence type="ECO:0000313" key="7">
    <source>
        <dbReference type="Proteomes" id="UP000016567"/>
    </source>
</evidence>
<dbReference type="InterPro" id="IPR001633">
    <property type="entry name" value="EAL_dom"/>
</dbReference>
<sequence length="780" mass="88912">MKKLVKKISSTRIIIICAGLISMYLATIITVTGLGQNKLKDSQHRELGLQVKSYAGRLDSVLTIAKEDMIHLSTDKTLQTFFANLASGMSMEYGLGASVINLKRKLKAKSQTKLKNDQHLYQKLILIGLDGKVIASTGTRGTRLLAIDKPSNQQPLKLSKKLQIVEEGEKKYIRLAQTVLFSGKRVGYLIADLNQSAIIDSLNKPDENRQNSRLVLRLGEAEMLLWNLNHYDNSEQSRATLDKLGSDLQESIYFAVPDEKNQYTLMAWFEPFNKRDLYTSKLFITILSVIAILMVAGLLYAFYLNNTRVELKIKLEEEKHRKDFLSQQNERLTQEIERRKFSETELAFLAKHDALTGLPNRLHGSERLSFELSRASHSGAKVLVMFIDLDHFKQINDSMGHFVGDEVLKLAVKRLKQTLRETDFLARIGGDEFLLIVPEMQSTENTKHFAAKVLSAFQQPFMWHNHEFFLSASIGMSVFPDDGDKVEQLLACADMAMYRAKQEGRNAFCFYNHNMNQDLQRFLTLEKCLRQAIVYEQLSLYYQPIIDLRSGRIVGAEALMRWNDVKLGSVSPDEFISVAEKNGLIHQLGDFAIRHACHQAARWQSIAPISISVNFSSVQFRYCERLLDQIKHHLSESGLPADKFDIEVTEGLLFSDTKELKGLLDDLKALGAKLVIDDFGTGYSALSYLQKFPFDRLKIDRSFMQNMFENDSDRALVKVIIAMAQALKLEIVAEGIEEKRHLEYLQNLNCEFGQGFYFSQPLPAEEFERLLKHSKEECLV</sequence>
<dbReference type="CDD" id="cd01948">
    <property type="entry name" value="EAL"/>
    <property type="match status" value="1"/>
</dbReference>
<dbReference type="CDD" id="cd01949">
    <property type="entry name" value="GGDEF"/>
    <property type="match status" value="1"/>
</dbReference>
<dbReference type="STRING" id="1219077.VAZ01S_049_00310"/>
<keyword evidence="3" id="KW-0472">Membrane</keyword>
<dbReference type="PANTHER" id="PTHR44757:SF2">
    <property type="entry name" value="BIOFILM ARCHITECTURE MAINTENANCE PROTEIN MBAA"/>
    <property type="match status" value="1"/>
</dbReference>
<dbReference type="SMART" id="SM00267">
    <property type="entry name" value="GGDEF"/>
    <property type="match status" value="1"/>
</dbReference>
<evidence type="ECO:0000256" key="2">
    <source>
        <dbReference type="SAM" id="Coils"/>
    </source>
</evidence>
<dbReference type="eggNOG" id="COG5001">
    <property type="taxonomic scope" value="Bacteria"/>
</dbReference>
<dbReference type="Gene3D" id="3.20.20.450">
    <property type="entry name" value="EAL domain"/>
    <property type="match status" value="1"/>
</dbReference>
<organism evidence="6 7">
    <name type="scientific">Vibrio azureus NBRC 104587</name>
    <dbReference type="NCBI Taxonomy" id="1219077"/>
    <lineage>
        <taxon>Bacteria</taxon>
        <taxon>Pseudomonadati</taxon>
        <taxon>Pseudomonadota</taxon>
        <taxon>Gammaproteobacteria</taxon>
        <taxon>Vibrionales</taxon>
        <taxon>Vibrionaceae</taxon>
        <taxon>Vibrio</taxon>
    </lineage>
</organism>
<dbReference type="EMBL" id="BATL01000049">
    <property type="protein sequence ID" value="GAD76665.1"/>
    <property type="molecule type" value="Genomic_DNA"/>
</dbReference>
<evidence type="ECO:0000313" key="6">
    <source>
        <dbReference type="EMBL" id="GAD76665.1"/>
    </source>
</evidence>
<feature type="coiled-coil region" evidence="2">
    <location>
        <begin position="308"/>
        <end position="335"/>
    </location>
</feature>
<dbReference type="OrthoDB" id="1316910at2"/>
<protein>
    <recommendedName>
        <fullName evidence="8">Signaling protein</fullName>
    </recommendedName>
</protein>
<feature type="transmembrane region" description="Helical" evidence="3">
    <location>
        <begin position="282"/>
        <end position="303"/>
    </location>
</feature>
<evidence type="ECO:0000259" key="4">
    <source>
        <dbReference type="PROSITE" id="PS50883"/>
    </source>
</evidence>
<dbReference type="Pfam" id="PF00563">
    <property type="entry name" value="EAL"/>
    <property type="match status" value="1"/>
</dbReference>
<dbReference type="SMART" id="SM00052">
    <property type="entry name" value="EAL"/>
    <property type="match status" value="1"/>
</dbReference>
<dbReference type="SUPFAM" id="SSF141868">
    <property type="entry name" value="EAL domain-like"/>
    <property type="match status" value="1"/>
</dbReference>
<name>U3ASD2_9VIBR</name>
<dbReference type="Proteomes" id="UP000016567">
    <property type="component" value="Unassembled WGS sequence"/>
</dbReference>
<dbReference type="FunFam" id="3.30.70.270:FF:000001">
    <property type="entry name" value="Diguanylate cyclase domain protein"/>
    <property type="match status" value="1"/>
</dbReference>
<dbReference type="InterPro" id="IPR043128">
    <property type="entry name" value="Rev_trsase/Diguanyl_cyclase"/>
</dbReference>
<dbReference type="PROSITE" id="PS50887">
    <property type="entry name" value="GGDEF"/>
    <property type="match status" value="1"/>
</dbReference>
<dbReference type="SUPFAM" id="SSF55073">
    <property type="entry name" value="Nucleotide cyclase"/>
    <property type="match status" value="1"/>
</dbReference>
<dbReference type="InterPro" id="IPR052155">
    <property type="entry name" value="Biofilm_reg_signaling"/>
</dbReference>
<dbReference type="InterPro" id="IPR029787">
    <property type="entry name" value="Nucleotide_cyclase"/>
</dbReference>
<dbReference type="NCBIfam" id="TIGR00254">
    <property type="entry name" value="GGDEF"/>
    <property type="match status" value="1"/>
</dbReference>
<comment type="cofactor">
    <cofactor evidence="1">
        <name>Mg(2+)</name>
        <dbReference type="ChEBI" id="CHEBI:18420"/>
    </cofactor>
</comment>
<comment type="caution">
    <text evidence="6">The sequence shown here is derived from an EMBL/GenBank/DDBJ whole genome shotgun (WGS) entry which is preliminary data.</text>
</comment>
<proteinExistence type="predicted"/>
<dbReference type="PROSITE" id="PS50883">
    <property type="entry name" value="EAL"/>
    <property type="match status" value="1"/>
</dbReference>
<dbReference type="PANTHER" id="PTHR44757">
    <property type="entry name" value="DIGUANYLATE CYCLASE DGCP"/>
    <property type="match status" value="1"/>
</dbReference>
<accession>U3ASD2</accession>
<keyword evidence="3" id="KW-0812">Transmembrane</keyword>
<dbReference type="Pfam" id="PF00990">
    <property type="entry name" value="GGDEF"/>
    <property type="match status" value="1"/>
</dbReference>
<keyword evidence="3" id="KW-1133">Transmembrane helix</keyword>